<dbReference type="RefSeq" id="WP_174475326.1">
    <property type="nucleotide sequence ID" value="NZ_WHOS01000125.1"/>
</dbReference>
<sequence length="68" mass="7190">MIRANGQTVIVNAKQDGVGGRTISVGTFFKTKGNSGIALSTAANARDKIVLEQYSGTEIDTVVGKDYR</sequence>
<dbReference type="EMBL" id="WHOS01000125">
    <property type="protein sequence ID" value="NUB04513.1"/>
    <property type="molecule type" value="Genomic_DNA"/>
</dbReference>
<comment type="caution">
    <text evidence="1">The sequence shown here is derived from an EMBL/GenBank/DDBJ whole genome shotgun (WGS) entry which is preliminary data.</text>
</comment>
<keyword evidence="2" id="KW-1185">Reference proteome</keyword>
<gene>
    <name evidence="1" type="ORF">GBZ48_35565</name>
</gene>
<dbReference type="Proteomes" id="UP000605086">
    <property type="component" value="Unassembled WGS sequence"/>
</dbReference>
<proteinExistence type="predicted"/>
<protein>
    <submittedName>
        <fullName evidence="1">Uncharacterized protein</fullName>
    </submittedName>
</protein>
<reference evidence="1 2" key="1">
    <citation type="submission" date="2019-10" db="EMBL/GenBank/DDBJ databases">
        <title>Genome sequence of Azospirillum melinis.</title>
        <authorList>
            <person name="Ambrosini A."/>
            <person name="Sant'Anna F.H."/>
            <person name="Cassan F.D."/>
            <person name="Souza E.M."/>
            <person name="Passaglia L.M.P."/>
        </authorList>
    </citation>
    <scope>NUCLEOTIDE SEQUENCE [LARGE SCALE GENOMIC DNA]</scope>
    <source>
        <strain evidence="1 2">TMCY0552</strain>
    </source>
</reference>
<evidence type="ECO:0000313" key="1">
    <source>
        <dbReference type="EMBL" id="NUB04513.1"/>
    </source>
</evidence>
<evidence type="ECO:0000313" key="2">
    <source>
        <dbReference type="Proteomes" id="UP000605086"/>
    </source>
</evidence>
<accession>A0ABX2KP97</accession>
<name>A0ABX2KP97_9PROT</name>
<organism evidence="1 2">
    <name type="scientific">Azospirillum melinis</name>
    <dbReference type="NCBI Taxonomy" id="328839"/>
    <lineage>
        <taxon>Bacteria</taxon>
        <taxon>Pseudomonadati</taxon>
        <taxon>Pseudomonadota</taxon>
        <taxon>Alphaproteobacteria</taxon>
        <taxon>Rhodospirillales</taxon>
        <taxon>Azospirillaceae</taxon>
        <taxon>Azospirillum</taxon>
    </lineage>
</organism>